<evidence type="ECO:0000313" key="2">
    <source>
        <dbReference type="Proteomes" id="UP001281147"/>
    </source>
</evidence>
<protein>
    <submittedName>
        <fullName evidence="1">Uncharacterized protein</fullName>
    </submittedName>
</protein>
<evidence type="ECO:0000313" key="1">
    <source>
        <dbReference type="EMBL" id="KAK3712725.1"/>
    </source>
</evidence>
<reference evidence="1" key="1">
    <citation type="submission" date="2023-07" db="EMBL/GenBank/DDBJ databases">
        <title>Black Yeasts Isolated from many extreme environments.</title>
        <authorList>
            <person name="Coleine C."/>
            <person name="Stajich J.E."/>
            <person name="Selbmann L."/>
        </authorList>
    </citation>
    <scope>NUCLEOTIDE SEQUENCE</scope>
    <source>
        <strain evidence="1">CCFEE 5714</strain>
    </source>
</reference>
<dbReference type="Proteomes" id="UP001281147">
    <property type="component" value="Unassembled WGS sequence"/>
</dbReference>
<dbReference type="EMBL" id="JAUTXU010000068">
    <property type="protein sequence ID" value="KAK3712725.1"/>
    <property type="molecule type" value="Genomic_DNA"/>
</dbReference>
<organism evidence="1 2">
    <name type="scientific">Vermiconidia calcicola</name>
    <dbReference type="NCBI Taxonomy" id="1690605"/>
    <lineage>
        <taxon>Eukaryota</taxon>
        <taxon>Fungi</taxon>
        <taxon>Dikarya</taxon>
        <taxon>Ascomycota</taxon>
        <taxon>Pezizomycotina</taxon>
        <taxon>Dothideomycetes</taxon>
        <taxon>Dothideomycetidae</taxon>
        <taxon>Mycosphaerellales</taxon>
        <taxon>Extremaceae</taxon>
        <taxon>Vermiconidia</taxon>
    </lineage>
</organism>
<keyword evidence="2" id="KW-1185">Reference proteome</keyword>
<accession>A0ACC3NAF4</accession>
<proteinExistence type="predicted"/>
<name>A0ACC3NAF4_9PEZI</name>
<gene>
    <name evidence="1" type="ORF">LTR37_008989</name>
</gene>
<sequence length="129" mass="13909">MAFIGHLPTIHDWKIPEKAFLPALNTLAFPSYQKTQWVEAVFPLACLTPLESRKPLDHPVPADHRFGQATAKAAAAGTTAKAEDDEPTQKTKQQQAEMTTTSLLPTKLQAVLLQSSAETGTTAISAVSK</sequence>
<comment type="caution">
    <text evidence="1">The sequence shown here is derived from an EMBL/GenBank/DDBJ whole genome shotgun (WGS) entry which is preliminary data.</text>
</comment>